<name>A0A095YGW0_9MICC</name>
<accession>A0A095YGW0</accession>
<keyword evidence="1" id="KW-0472">Membrane</keyword>
<comment type="caution">
    <text evidence="3">The sequence shown here is derived from an EMBL/GenBank/DDBJ whole genome shotgun (WGS) entry which is preliminary data.</text>
</comment>
<organism evidence="3 4">
    <name type="scientific">Pseudoglutamicibacter albus DNF00011</name>
    <dbReference type="NCBI Taxonomy" id="1401063"/>
    <lineage>
        <taxon>Bacteria</taxon>
        <taxon>Bacillati</taxon>
        <taxon>Actinomycetota</taxon>
        <taxon>Actinomycetes</taxon>
        <taxon>Micrococcales</taxon>
        <taxon>Micrococcaceae</taxon>
        <taxon>Pseudoglutamicibacter</taxon>
    </lineage>
</organism>
<keyword evidence="1" id="KW-0812">Transmembrane</keyword>
<dbReference type="EMBL" id="JRNH01000004">
    <property type="protein sequence ID" value="KGF21498.1"/>
    <property type="molecule type" value="Genomic_DNA"/>
</dbReference>
<dbReference type="EMBL" id="JRNH01000004">
    <property type="protein sequence ID" value="KGF21319.1"/>
    <property type="molecule type" value="Genomic_DNA"/>
</dbReference>
<feature type="transmembrane region" description="Helical" evidence="1">
    <location>
        <begin position="96"/>
        <end position="114"/>
    </location>
</feature>
<gene>
    <name evidence="2" type="ORF">HMPREF2128_00995</name>
    <name evidence="3" type="ORF">HMPREF2128_02250</name>
</gene>
<reference evidence="3 4" key="1">
    <citation type="submission" date="2014-07" db="EMBL/GenBank/DDBJ databases">
        <authorList>
            <person name="McCorrison J."/>
            <person name="Sanka R."/>
            <person name="Torralba M."/>
            <person name="Gillis M."/>
            <person name="Haft D.H."/>
            <person name="Methe B."/>
            <person name="Sutton G."/>
            <person name="Nelson K.E."/>
        </authorList>
    </citation>
    <scope>NUCLEOTIDE SEQUENCE [LARGE SCALE GENOMIC DNA]</scope>
    <source>
        <strain evidence="3 4">DNF00011</strain>
    </source>
</reference>
<evidence type="ECO:0000313" key="4">
    <source>
        <dbReference type="Proteomes" id="UP000053528"/>
    </source>
</evidence>
<feature type="transmembrane region" description="Helical" evidence="1">
    <location>
        <begin position="37"/>
        <end position="57"/>
    </location>
</feature>
<proteinExistence type="predicted"/>
<dbReference type="Proteomes" id="UP000053528">
    <property type="component" value="Unassembled WGS sequence"/>
</dbReference>
<dbReference type="RefSeq" id="WP_035754502.1">
    <property type="nucleotide sequence ID" value="NZ_JRNH01000004.1"/>
</dbReference>
<protein>
    <submittedName>
        <fullName evidence="3">Membrane protein</fullName>
    </submittedName>
</protein>
<keyword evidence="1" id="KW-1133">Transmembrane helix</keyword>
<evidence type="ECO:0000256" key="1">
    <source>
        <dbReference type="SAM" id="Phobius"/>
    </source>
</evidence>
<sequence length="116" mass="12318">MHVLQDILLALHMVGLAAIVGSWLTHFKPATVTVWQVYGAIIQVVTGLGMFGTTMAIGGQINHMWFGIKFLLGLIILVCALIGYGKAKKGQEVPTGLAHGVGGLGFLTIFFAILGR</sequence>
<evidence type="ECO:0000313" key="3">
    <source>
        <dbReference type="EMBL" id="KGF21498.1"/>
    </source>
</evidence>
<feature type="transmembrane region" description="Helical" evidence="1">
    <location>
        <begin position="64"/>
        <end position="84"/>
    </location>
</feature>
<feature type="transmembrane region" description="Helical" evidence="1">
    <location>
        <begin position="7"/>
        <end position="25"/>
    </location>
</feature>
<evidence type="ECO:0000313" key="2">
    <source>
        <dbReference type="EMBL" id="KGF21319.1"/>
    </source>
</evidence>
<dbReference type="AlphaFoldDB" id="A0A095YGW0"/>